<organism evidence="1 2">
    <name type="scientific">Spirosoma validum</name>
    <dbReference type="NCBI Taxonomy" id="2771355"/>
    <lineage>
        <taxon>Bacteria</taxon>
        <taxon>Pseudomonadati</taxon>
        <taxon>Bacteroidota</taxon>
        <taxon>Cytophagia</taxon>
        <taxon>Cytophagales</taxon>
        <taxon>Cytophagaceae</taxon>
        <taxon>Spirosoma</taxon>
    </lineage>
</organism>
<sequence>MEAIATSNLFLTVAEKKAILSSHDPVMMKFRQALRARVIERLSTLGVQVENPALGWWYPCAEHLADAAMQYALEPTDALATWLRNTTLDIVRLPTSDWVGPWFRDHAEPFTGHLETAHVCWGISAVLSLAGDVFTDEEGVEVREYLYKKGVVLCRRWLLKNSHLGNWRGIMASGAVVASAALGDEALVAEFTPEVARMAQAFQPDGSYGESLQYGNYLANALMLAYESLIRQYPDQARQLDISAYGRGMAWMAQSMLYRKPMGNSWGQEPRARAVNFNDSAALFRPSGDLLLHVAARYDDSIQAGLARWLFQEYYEPVPTQGPHDLATFGMLNDWGFLTLPLLTRACKPISPEAATLPLTVAFSNGNTFVRDGWDGKSILAIQGGNNDGVYAPGHLQGDLNSFMLAYNQERLLVDPGHSCYRNLIHGLESATQTHNTCTFLIEQDMLGLQEDLAKIKLLEQKNVLSRRLIHADGTMGSPVERGGRLEAVQRVDEISLVVSEVGHSYGYPIQEFARCWIHIGAHVTLVIDRIQASEPVRTVWNWLINNRDGKSISQIQGNTLTIRRHQAGLKLWHFGEAALAGPVYAYLHDAYHPEPDQPGEGRPGSGLLFRHTDAKNSMTISRLHLIVADDVVHIDDWKATHKEQALAISKPGINIQLTGTYDDKLSIKLETGGITYLITDCNLTTKS</sequence>
<protein>
    <submittedName>
        <fullName evidence="1">Heparinase II/III family protein</fullName>
    </submittedName>
</protein>
<gene>
    <name evidence="1" type="ORF">IC230_15795</name>
</gene>
<dbReference type="SUPFAM" id="SSF48230">
    <property type="entry name" value="Chondroitin AC/alginate lyase"/>
    <property type="match status" value="1"/>
</dbReference>
<dbReference type="Proteomes" id="UP000653797">
    <property type="component" value="Unassembled WGS sequence"/>
</dbReference>
<proteinExistence type="predicted"/>
<dbReference type="AlphaFoldDB" id="A0A927B2G0"/>
<name>A0A927B2G0_9BACT</name>
<comment type="caution">
    <text evidence="1">The sequence shown here is derived from an EMBL/GenBank/DDBJ whole genome shotgun (WGS) entry which is preliminary data.</text>
</comment>
<dbReference type="RefSeq" id="WP_191040005.1">
    <property type="nucleotide sequence ID" value="NZ_JACXAA010000005.1"/>
</dbReference>
<dbReference type="InterPro" id="IPR008929">
    <property type="entry name" value="Chondroitin_lyas"/>
</dbReference>
<dbReference type="EMBL" id="JACXAA010000005">
    <property type="protein sequence ID" value="MBD2754370.1"/>
    <property type="molecule type" value="Genomic_DNA"/>
</dbReference>
<evidence type="ECO:0000313" key="1">
    <source>
        <dbReference type="EMBL" id="MBD2754370.1"/>
    </source>
</evidence>
<dbReference type="Gene3D" id="1.50.10.100">
    <property type="entry name" value="Chondroitin AC/alginate lyase"/>
    <property type="match status" value="1"/>
</dbReference>
<evidence type="ECO:0000313" key="2">
    <source>
        <dbReference type="Proteomes" id="UP000653797"/>
    </source>
</evidence>
<accession>A0A927B2G0</accession>
<keyword evidence="2" id="KW-1185">Reference proteome</keyword>
<reference evidence="1" key="1">
    <citation type="submission" date="2020-09" db="EMBL/GenBank/DDBJ databases">
        <authorList>
            <person name="Kim M.K."/>
        </authorList>
    </citation>
    <scope>NUCLEOTIDE SEQUENCE</scope>
    <source>
        <strain evidence="1">BT704</strain>
    </source>
</reference>
<dbReference type="Gene3D" id="2.70.98.70">
    <property type="match status" value="1"/>
</dbReference>